<feature type="region of interest" description="Disordered" evidence="1">
    <location>
        <begin position="1"/>
        <end position="48"/>
    </location>
</feature>
<reference evidence="2" key="1">
    <citation type="submission" date="2024-01" db="EMBL/GenBank/DDBJ databases">
        <authorList>
            <person name="Webb A."/>
        </authorList>
    </citation>
    <scope>NUCLEOTIDE SEQUENCE</scope>
    <source>
        <strain evidence="2">Pm1</strain>
    </source>
</reference>
<dbReference type="Proteomes" id="UP001162060">
    <property type="component" value="Unassembled WGS sequence"/>
</dbReference>
<dbReference type="AlphaFoldDB" id="A0AAV1TGD3"/>
<protein>
    <submittedName>
        <fullName evidence="2">Uncharacterized protein</fullName>
    </submittedName>
</protein>
<feature type="compositionally biased region" description="Low complexity" evidence="1">
    <location>
        <begin position="17"/>
        <end position="35"/>
    </location>
</feature>
<evidence type="ECO:0000313" key="3">
    <source>
        <dbReference type="Proteomes" id="UP001162060"/>
    </source>
</evidence>
<name>A0AAV1TGD3_9STRA</name>
<dbReference type="EMBL" id="CAKLBY020000045">
    <property type="protein sequence ID" value="CAK7916766.1"/>
    <property type="molecule type" value="Genomic_DNA"/>
</dbReference>
<organism evidence="2 3">
    <name type="scientific">Peronospora matthiolae</name>
    <dbReference type="NCBI Taxonomy" id="2874970"/>
    <lineage>
        <taxon>Eukaryota</taxon>
        <taxon>Sar</taxon>
        <taxon>Stramenopiles</taxon>
        <taxon>Oomycota</taxon>
        <taxon>Peronosporomycetes</taxon>
        <taxon>Peronosporales</taxon>
        <taxon>Peronosporaceae</taxon>
        <taxon>Peronospora</taxon>
    </lineage>
</organism>
<comment type="caution">
    <text evidence="2">The sequence shown here is derived from an EMBL/GenBank/DDBJ whole genome shotgun (WGS) entry which is preliminary data.</text>
</comment>
<accession>A0AAV1TGD3</accession>
<sequence length="60" mass="6030">MAGPQDANATPTTAGQARASPGRGPSPASSPRAAAVIEDAQAHGRGRQEDKIFAMLDALS</sequence>
<gene>
    <name evidence="2" type="ORF">PM001_LOCUS5463</name>
</gene>
<proteinExistence type="predicted"/>
<evidence type="ECO:0000256" key="1">
    <source>
        <dbReference type="SAM" id="MobiDB-lite"/>
    </source>
</evidence>
<evidence type="ECO:0000313" key="2">
    <source>
        <dbReference type="EMBL" id="CAK7916766.1"/>
    </source>
</evidence>